<organism evidence="6 7">
    <name type="scientific">Anoxybacteroides amylolyticum</name>
    <dbReference type="NCBI Taxonomy" id="294699"/>
    <lineage>
        <taxon>Bacteria</taxon>
        <taxon>Bacillati</taxon>
        <taxon>Bacillota</taxon>
        <taxon>Bacilli</taxon>
        <taxon>Bacillales</taxon>
        <taxon>Anoxybacillaceae</taxon>
        <taxon>Anoxybacteroides</taxon>
    </lineage>
</organism>
<sequence length="488" mass="55771">MKHKIISEEPSIVWSSELTTSRLDATYYSAKFIYNENKLSKAKTKSLKELLLKGNYGTLPDSGDYLENQNSVNGIYLIRGTDLRGNFIEINSLVTVPASYLTEKAKVENEDVLLLIKGVTLDKEWSVSIVNGLDKPAIFNGSIFRCKFNNEVDPYFMTIYMSTDYFLKQKNRAISNTGIYYNDLDMIHSFKVICPAPEIQSYIGSKVRKAEELREEAKRLKEEAEKLFNVYIDLKNYNSKFKGFKILNKSPFAVLVSAENINERLTSNSYNEQYLSINSLKYEKGYLFTQLQDIAEISAMIGWKNLTTKDYVKDNGVYLLRVQDIKDGYINISEDTVQVSKEKVDEQPQIQLKVGDIVFSKDGSLGFAAVVSDNMYNIPICAGSTLARIRLKKDINPYYLKLVLNSELIKVQISYFLSGIAQPHINQEYIKQLEIPLLKKDIELEIGQKVQKYEINILKSKKLIQEAKQDVEDLIEGKFDESKISEGV</sequence>
<evidence type="ECO:0000313" key="7">
    <source>
        <dbReference type="Proteomes" id="UP000076865"/>
    </source>
</evidence>
<keyword evidence="7" id="KW-1185">Reference proteome</keyword>
<protein>
    <submittedName>
        <fullName evidence="6">Type I restriction modification DNA specificity domain protein</fullName>
    </submittedName>
</protein>
<comment type="similarity">
    <text evidence="1">Belongs to the type-I restriction system S methylase family.</text>
</comment>
<dbReference type="Gene3D" id="3.90.220.20">
    <property type="entry name" value="DNA methylase specificity domains"/>
    <property type="match status" value="2"/>
</dbReference>
<evidence type="ECO:0000313" key="6">
    <source>
        <dbReference type="EMBL" id="ANB60642.1"/>
    </source>
</evidence>
<keyword evidence="3" id="KW-0238">DNA-binding</keyword>
<dbReference type="RefSeq" id="WP_066324931.1">
    <property type="nucleotide sequence ID" value="NZ_CP015438.1"/>
</dbReference>
<dbReference type="InterPro" id="IPR000055">
    <property type="entry name" value="Restrct_endonuc_typeI_TRD"/>
</dbReference>
<dbReference type="Pfam" id="PF01420">
    <property type="entry name" value="Methylase_S"/>
    <property type="match status" value="1"/>
</dbReference>
<keyword evidence="2" id="KW-0680">Restriction system</keyword>
<dbReference type="InterPro" id="IPR052021">
    <property type="entry name" value="Type-I_RS_S_subunit"/>
</dbReference>
<evidence type="ECO:0000259" key="5">
    <source>
        <dbReference type="Pfam" id="PF01420"/>
    </source>
</evidence>
<feature type="domain" description="Type I restriction modification DNA specificity" evidence="5">
    <location>
        <begin position="288"/>
        <end position="467"/>
    </location>
</feature>
<evidence type="ECO:0000256" key="3">
    <source>
        <dbReference type="ARBA" id="ARBA00023125"/>
    </source>
</evidence>
<dbReference type="EMBL" id="CP015438">
    <property type="protein sequence ID" value="ANB60642.1"/>
    <property type="molecule type" value="Genomic_DNA"/>
</dbReference>
<accession>A0A160F439</accession>
<dbReference type="Proteomes" id="UP000076865">
    <property type="component" value="Chromosome"/>
</dbReference>
<dbReference type="AlphaFoldDB" id="A0A160F439"/>
<proteinExistence type="inferred from homology"/>
<gene>
    <name evidence="6" type="ORF">GFC30_2031</name>
</gene>
<reference evidence="6 7" key="1">
    <citation type="journal article" date="2006" name="Syst. Appl. Microbiol.">
        <title>Anoxybacillus amylolyticus sp. nov., a thermophilic amylase producing bacterium isolated from Mount Rittmann (Antarctica).</title>
        <authorList>
            <person name="Poli A."/>
            <person name="Esposito E."/>
            <person name="Lama L."/>
            <person name="Orlando P."/>
            <person name="Nicolaus G."/>
            <person name="de Appolonia F."/>
            <person name="Gambacorta A."/>
            <person name="Nicolaus B."/>
        </authorList>
    </citation>
    <scope>NUCLEOTIDE SEQUENCE [LARGE SCALE GENOMIC DNA]</scope>
    <source>
        <strain evidence="6 7">DSM 15939</strain>
    </source>
</reference>
<evidence type="ECO:0000256" key="2">
    <source>
        <dbReference type="ARBA" id="ARBA00022747"/>
    </source>
</evidence>
<dbReference type="GO" id="GO:0003677">
    <property type="term" value="F:DNA binding"/>
    <property type="evidence" value="ECO:0007669"/>
    <property type="project" value="UniProtKB-KW"/>
</dbReference>
<dbReference type="OrthoDB" id="9795776at2"/>
<name>A0A160F439_9BACL</name>
<evidence type="ECO:0000256" key="1">
    <source>
        <dbReference type="ARBA" id="ARBA00010923"/>
    </source>
</evidence>
<dbReference type="InterPro" id="IPR044946">
    <property type="entry name" value="Restrct_endonuc_typeI_TRD_sf"/>
</dbReference>
<dbReference type="PATRIC" id="fig|294699.3.peg.2089"/>
<dbReference type="KEGG" id="aamy:GFC30_2031"/>
<keyword evidence="4" id="KW-0175">Coiled coil</keyword>
<dbReference type="PANTHER" id="PTHR30408">
    <property type="entry name" value="TYPE-1 RESTRICTION ENZYME ECOKI SPECIFICITY PROTEIN"/>
    <property type="match status" value="1"/>
</dbReference>
<dbReference type="SUPFAM" id="SSF116734">
    <property type="entry name" value="DNA methylase specificity domain"/>
    <property type="match status" value="2"/>
</dbReference>
<feature type="coiled-coil region" evidence="4">
    <location>
        <begin position="203"/>
        <end position="230"/>
    </location>
</feature>
<dbReference type="GO" id="GO:0009307">
    <property type="term" value="P:DNA restriction-modification system"/>
    <property type="evidence" value="ECO:0007669"/>
    <property type="project" value="UniProtKB-KW"/>
</dbReference>
<dbReference type="PANTHER" id="PTHR30408:SF12">
    <property type="entry name" value="TYPE I RESTRICTION ENZYME MJAVIII SPECIFICITY SUBUNIT"/>
    <property type="match status" value="1"/>
</dbReference>
<evidence type="ECO:0000256" key="4">
    <source>
        <dbReference type="SAM" id="Coils"/>
    </source>
</evidence>
<dbReference type="REBASE" id="145246">
    <property type="entry name" value="S.Aam15939ORF2028P"/>
</dbReference>